<evidence type="ECO:0000313" key="2">
    <source>
        <dbReference type="EMBL" id="TKR98872.1"/>
    </source>
</evidence>
<accession>A0A4U5PNR2</accession>
<dbReference type="InterPro" id="IPR036875">
    <property type="entry name" value="Znf_CCHC_sf"/>
</dbReference>
<reference evidence="2" key="1">
    <citation type="submission" date="2018-10" db="EMBL/GenBank/DDBJ databases">
        <title>Population genomic analysis revealed the cold adaptation of white poplar.</title>
        <authorList>
            <person name="Liu Y.-J."/>
        </authorList>
    </citation>
    <scope>NUCLEOTIDE SEQUENCE [LARGE SCALE GENOMIC DNA]</scope>
    <source>
        <strain evidence="2">PAL-ZL1</strain>
    </source>
</reference>
<organism evidence="2">
    <name type="scientific">Populus alba</name>
    <name type="common">White poplar</name>
    <dbReference type="NCBI Taxonomy" id="43335"/>
    <lineage>
        <taxon>Eukaryota</taxon>
        <taxon>Viridiplantae</taxon>
        <taxon>Streptophyta</taxon>
        <taxon>Embryophyta</taxon>
        <taxon>Tracheophyta</taxon>
        <taxon>Spermatophyta</taxon>
        <taxon>Magnoliopsida</taxon>
        <taxon>eudicotyledons</taxon>
        <taxon>Gunneridae</taxon>
        <taxon>Pentapetalae</taxon>
        <taxon>rosids</taxon>
        <taxon>fabids</taxon>
        <taxon>Malpighiales</taxon>
        <taxon>Salicaceae</taxon>
        <taxon>Saliceae</taxon>
        <taxon>Populus</taxon>
    </lineage>
</organism>
<name>A0A4U5PNR2_POPAL</name>
<gene>
    <name evidence="2" type="ORF">D5086_0000198350</name>
</gene>
<dbReference type="GO" id="GO:0008270">
    <property type="term" value="F:zinc ion binding"/>
    <property type="evidence" value="ECO:0007669"/>
    <property type="project" value="InterPro"/>
</dbReference>
<feature type="region of interest" description="Disordered" evidence="1">
    <location>
        <begin position="1"/>
        <end position="29"/>
    </location>
</feature>
<protein>
    <submittedName>
        <fullName evidence="2">Uncharacterized protein</fullName>
    </submittedName>
</protein>
<feature type="compositionally biased region" description="Polar residues" evidence="1">
    <location>
        <begin position="1"/>
        <end position="18"/>
    </location>
</feature>
<comment type="caution">
    <text evidence="2">The sequence shown here is derived from an EMBL/GenBank/DDBJ whole genome shotgun (WGS) entry which is preliminary data.</text>
</comment>
<proteinExistence type="predicted"/>
<dbReference type="Gene3D" id="4.10.60.10">
    <property type="entry name" value="Zinc finger, CCHC-type"/>
    <property type="match status" value="1"/>
</dbReference>
<dbReference type="SUPFAM" id="SSF57756">
    <property type="entry name" value="Retrovirus zinc finger-like domains"/>
    <property type="match status" value="1"/>
</dbReference>
<sequence length="183" mass="20461">MGNLQVHTRQFQSYNGNRNRSKGRFPQGSRFFGPKPGFSSMAPVLPNSNSGVLGQSPAQPFRHPSALMVPICQLCNSEGHTAPFCRASPPKRTRCNICGRSNHTSWYCFYNDKGPNYMASYSPQSSFSMQPNLCSILHIRLPLHRAGKSNNPQCKLCSNILHIRLHLHRTGKSSNLQCKLCTQ</sequence>
<dbReference type="EMBL" id="RCHU01000655">
    <property type="protein sequence ID" value="TKR98872.1"/>
    <property type="molecule type" value="Genomic_DNA"/>
</dbReference>
<dbReference type="GO" id="GO:0003676">
    <property type="term" value="F:nucleic acid binding"/>
    <property type="evidence" value="ECO:0007669"/>
    <property type="project" value="InterPro"/>
</dbReference>
<evidence type="ECO:0000256" key="1">
    <source>
        <dbReference type="SAM" id="MobiDB-lite"/>
    </source>
</evidence>
<dbReference type="AlphaFoldDB" id="A0A4U5PNR2"/>